<protein>
    <submittedName>
        <fullName evidence="1">Uncharacterized protein</fullName>
    </submittedName>
</protein>
<gene>
    <name evidence="1" type="ORF">J2736_006222</name>
</gene>
<proteinExistence type="predicted"/>
<dbReference type="Proteomes" id="UP001267290">
    <property type="component" value="Unassembled WGS sequence"/>
</dbReference>
<name>A0ABU1P5E4_9BACL</name>
<evidence type="ECO:0000313" key="1">
    <source>
        <dbReference type="EMBL" id="MDR6554979.1"/>
    </source>
</evidence>
<accession>A0ABU1P5E4</accession>
<reference evidence="1 2" key="1">
    <citation type="submission" date="2023-07" db="EMBL/GenBank/DDBJ databases">
        <title>Sorghum-associated microbial communities from plants grown in Nebraska, USA.</title>
        <authorList>
            <person name="Schachtman D."/>
        </authorList>
    </citation>
    <scope>NUCLEOTIDE SEQUENCE [LARGE SCALE GENOMIC DNA]</scope>
    <source>
        <strain evidence="1 2">CC258</strain>
    </source>
</reference>
<comment type="caution">
    <text evidence="1">The sequence shown here is derived from an EMBL/GenBank/DDBJ whole genome shotgun (WGS) entry which is preliminary data.</text>
</comment>
<sequence length="209" mass="22351">MDDKKKEQKNKVEVAVKPIINVNVGNASSKKEKKCCSCSGMVNSYVEEQEMTLRLQICPNCRMEGSLIYFTVEDGSFTSSSASLPKCYTSLTGDTVLEVSGSGYFNFLGITFQGPYAITLVESLGATDDIVMFSFVGLDILDSVNSLLGSFNVNVPDGDLSITSCSKDCSCGTSLPVPPPPTNGVAAASKMTSRNRLVIVKPDGQVITR</sequence>
<dbReference type="RefSeq" id="WP_310502387.1">
    <property type="nucleotide sequence ID" value="NZ_JAVDSB010000022.1"/>
</dbReference>
<organism evidence="1 2">
    <name type="scientific">Paenibacillus qinlingensis</name>
    <dbReference type="NCBI Taxonomy" id="1837343"/>
    <lineage>
        <taxon>Bacteria</taxon>
        <taxon>Bacillati</taxon>
        <taxon>Bacillota</taxon>
        <taxon>Bacilli</taxon>
        <taxon>Bacillales</taxon>
        <taxon>Paenibacillaceae</taxon>
        <taxon>Paenibacillus</taxon>
    </lineage>
</organism>
<keyword evidence="2" id="KW-1185">Reference proteome</keyword>
<evidence type="ECO:0000313" key="2">
    <source>
        <dbReference type="Proteomes" id="UP001267290"/>
    </source>
</evidence>
<dbReference type="EMBL" id="JAVDSB010000022">
    <property type="protein sequence ID" value="MDR6554979.1"/>
    <property type="molecule type" value="Genomic_DNA"/>
</dbReference>